<accession>A0ABQ9XVG0</accession>
<dbReference type="Proteomes" id="UP001281761">
    <property type="component" value="Unassembled WGS sequence"/>
</dbReference>
<protein>
    <submittedName>
        <fullName evidence="1">Uncharacterized protein</fullName>
    </submittedName>
</protein>
<comment type="caution">
    <text evidence="1">The sequence shown here is derived from an EMBL/GenBank/DDBJ whole genome shotgun (WGS) entry which is preliminary data.</text>
</comment>
<evidence type="ECO:0000313" key="2">
    <source>
        <dbReference type="Proteomes" id="UP001281761"/>
    </source>
</evidence>
<dbReference type="EMBL" id="JARBJD010000066">
    <property type="protein sequence ID" value="KAK2955474.1"/>
    <property type="molecule type" value="Genomic_DNA"/>
</dbReference>
<name>A0ABQ9XVG0_9EUKA</name>
<gene>
    <name evidence="1" type="ORF">BLNAU_9521</name>
</gene>
<proteinExistence type="predicted"/>
<evidence type="ECO:0000313" key="1">
    <source>
        <dbReference type="EMBL" id="KAK2955474.1"/>
    </source>
</evidence>
<reference evidence="1 2" key="1">
    <citation type="journal article" date="2022" name="bioRxiv">
        <title>Genomics of Preaxostyla Flagellates Illuminates Evolutionary Transitions and the Path Towards Mitochondrial Loss.</title>
        <authorList>
            <person name="Novak L.V.F."/>
            <person name="Treitli S.C."/>
            <person name="Pyrih J."/>
            <person name="Halakuc P."/>
            <person name="Pipaliya S.V."/>
            <person name="Vacek V."/>
            <person name="Brzon O."/>
            <person name="Soukal P."/>
            <person name="Eme L."/>
            <person name="Dacks J.B."/>
            <person name="Karnkowska A."/>
            <person name="Elias M."/>
            <person name="Hampl V."/>
        </authorList>
    </citation>
    <scope>NUCLEOTIDE SEQUENCE [LARGE SCALE GENOMIC DNA]</scope>
    <source>
        <strain evidence="1">NAU3</strain>
        <tissue evidence="1">Gut</tissue>
    </source>
</reference>
<sequence length="170" mass="19172">MDKIKSSELAEVISNEANRNNSSVDGVKLRLSDRTEQQMWLFLNTADETLIQVSPRVRERDIASLSQIRLLLPIHPSSFNLVPPNTSNHLHTTQIQSTRNPPVCVFNQAWPENLEGMAENGVALLEASQISERCCLSIVMVWILLEGGQREARCESRADNDQSNEIKCWS</sequence>
<keyword evidence="2" id="KW-1185">Reference proteome</keyword>
<organism evidence="1 2">
    <name type="scientific">Blattamonas nauphoetae</name>
    <dbReference type="NCBI Taxonomy" id="2049346"/>
    <lineage>
        <taxon>Eukaryota</taxon>
        <taxon>Metamonada</taxon>
        <taxon>Preaxostyla</taxon>
        <taxon>Oxymonadida</taxon>
        <taxon>Blattamonas</taxon>
    </lineage>
</organism>